<evidence type="ECO:0000256" key="1">
    <source>
        <dbReference type="SAM" id="MobiDB-lite"/>
    </source>
</evidence>
<proteinExistence type="predicted"/>
<reference evidence="2" key="2">
    <citation type="submission" date="2020-08" db="EMBL/GenBank/DDBJ databases">
        <title>Plant Genome Project.</title>
        <authorList>
            <person name="Zhang R.-G."/>
        </authorList>
    </citation>
    <scope>NUCLEOTIDE SEQUENCE</scope>
    <source>
        <strain evidence="2">Huo1</strain>
        <tissue evidence="2">Leaf</tissue>
    </source>
</reference>
<feature type="compositionally biased region" description="Basic and acidic residues" evidence="1">
    <location>
        <begin position="50"/>
        <end position="68"/>
    </location>
</feature>
<accession>A0A8X8YXT4</accession>
<evidence type="ECO:0000313" key="2">
    <source>
        <dbReference type="EMBL" id="KAG6383717.1"/>
    </source>
</evidence>
<feature type="region of interest" description="Disordered" evidence="1">
    <location>
        <begin position="50"/>
        <end position="85"/>
    </location>
</feature>
<reference evidence="2" key="1">
    <citation type="submission" date="2018-01" db="EMBL/GenBank/DDBJ databases">
        <authorList>
            <person name="Mao J.F."/>
        </authorList>
    </citation>
    <scope>NUCLEOTIDE SEQUENCE</scope>
    <source>
        <strain evidence="2">Huo1</strain>
        <tissue evidence="2">Leaf</tissue>
    </source>
</reference>
<dbReference type="AlphaFoldDB" id="A0A8X8YXT4"/>
<name>A0A8X8YXT4_SALSN</name>
<evidence type="ECO:0000313" key="3">
    <source>
        <dbReference type="Proteomes" id="UP000298416"/>
    </source>
</evidence>
<organism evidence="2">
    <name type="scientific">Salvia splendens</name>
    <name type="common">Scarlet sage</name>
    <dbReference type="NCBI Taxonomy" id="180675"/>
    <lineage>
        <taxon>Eukaryota</taxon>
        <taxon>Viridiplantae</taxon>
        <taxon>Streptophyta</taxon>
        <taxon>Embryophyta</taxon>
        <taxon>Tracheophyta</taxon>
        <taxon>Spermatophyta</taxon>
        <taxon>Magnoliopsida</taxon>
        <taxon>eudicotyledons</taxon>
        <taxon>Gunneridae</taxon>
        <taxon>Pentapetalae</taxon>
        <taxon>asterids</taxon>
        <taxon>lamiids</taxon>
        <taxon>Lamiales</taxon>
        <taxon>Lamiaceae</taxon>
        <taxon>Nepetoideae</taxon>
        <taxon>Mentheae</taxon>
        <taxon>Salviinae</taxon>
        <taxon>Salvia</taxon>
        <taxon>Salvia subgen. Calosphace</taxon>
        <taxon>core Calosphace</taxon>
    </lineage>
</organism>
<dbReference type="Proteomes" id="UP000298416">
    <property type="component" value="Unassembled WGS sequence"/>
</dbReference>
<keyword evidence="3" id="KW-1185">Reference proteome</keyword>
<protein>
    <submittedName>
        <fullName evidence="2">Uncharacterized protein</fullName>
    </submittedName>
</protein>
<sequence>MEYVEAGQFDLELVEVEYVPEKAELDGVDDEFRKIFQKFNFLDNAIAGENDKIDETAPDTALKKKADSDSEDEEQDTQQKEKGISNKKKKVLLQETWFWRLILSITATL</sequence>
<comment type="caution">
    <text evidence="2">The sequence shown here is derived from an EMBL/GenBank/DDBJ whole genome shotgun (WGS) entry which is preliminary data.</text>
</comment>
<gene>
    <name evidence="2" type="ORF">SASPL_156518</name>
</gene>
<dbReference type="EMBL" id="PNBA02000424">
    <property type="protein sequence ID" value="KAG6383717.1"/>
    <property type="molecule type" value="Genomic_DNA"/>
</dbReference>